<feature type="signal peptide" evidence="2">
    <location>
        <begin position="1"/>
        <end position="31"/>
    </location>
</feature>
<dbReference type="EMBL" id="JBHMBS010000001">
    <property type="protein sequence ID" value="MFB9674371.1"/>
    <property type="molecule type" value="Genomic_DNA"/>
</dbReference>
<evidence type="ECO:0000313" key="4">
    <source>
        <dbReference type="Proteomes" id="UP001589610"/>
    </source>
</evidence>
<dbReference type="Gene3D" id="2.60.40.10">
    <property type="entry name" value="Immunoglobulins"/>
    <property type="match status" value="1"/>
</dbReference>
<feature type="compositionally biased region" description="Low complexity" evidence="1">
    <location>
        <begin position="60"/>
        <end position="91"/>
    </location>
</feature>
<keyword evidence="2" id="KW-0732">Signal</keyword>
<name>A0ABV5T7L5_9ACTN</name>
<keyword evidence="4" id="KW-1185">Reference proteome</keyword>
<evidence type="ECO:0008006" key="5">
    <source>
        <dbReference type="Google" id="ProtNLM"/>
    </source>
</evidence>
<comment type="caution">
    <text evidence="3">The sequence shown here is derived from an EMBL/GenBank/DDBJ whole genome shotgun (WGS) entry which is preliminary data.</text>
</comment>
<gene>
    <name evidence="3" type="ORF">ACFFRH_02620</name>
</gene>
<feature type="chain" id="PRO_5045926086" description="Choice-of-anchor D domain-containing protein" evidence="2">
    <location>
        <begin position="32"/>
        <end position="206"/>
    </location>
</feature>
<dbReference type="RefSeq" id="WP_344744407.1">
    <property type="nucleotide sequence ID" value="NZ_BAAAWW010000044.1"/>
</dbReference>
<evidence type="ECO:0000256" key="2">
    <source>
        <dbReference type="SAM" id="SignalP"/>
    </source>
</evidence>
<sequence length="206" mass="19593">MRGKRGFPGTGAVVAGTVACGVLATPGVAFATPPPSPPPSPTPRPVQSSAQTSAGGGSGRPAAGNPTAGSSVAGSSVAESHASGGPVAGGSSSLSAYPSLGHFGVAVGRPLRGRITLANPTGGRLAFRVVDPTLLPAGITLDADGLLGGASRVSGTWTVPVEACVPSGGCATGTVTITITCECARSLPPSPSLTGAPCSAGDVVTE</sequence>
<dbReference type="PROSITE" id="PS51257">
    <property type="entry name" value="PROKAR_LIPOPROTEIN"/>
    <property type="match status" value="1"/>
</dbReference>
<evidence type="ECO:0000256" key="1">
    <source>
        <dbReference type="SAM" id="MobiDB-lite"/>
    </source>
</evidence>
<feature type="region of interest" description="Disordered" evidence="1">
    <location>
        <begin position="27"/>
        <end position="91"/>
    </location>
</feature>
<organism evidence="3 4">
    <name type="scientific">Streptosporangium vulgare</name>
    <dbReference type="NCBI Taxonomy" id="46190"/>
    <lineage>
        <taxon>Bacteria</taxon>
        <taxon>Bacillati</taxon>
        <taxon>Actinomycetota</taxon>
        <taxon>Actinomycetes</taxon>
        <taxon>Streptosporangiales</taxon>
        <taxon>Streptosporangiaceae</taxon>
        <taxon>Streptosporangium</taxon>
    </lineage>
</organism>
<dbReference type="Proteomes" id="UP001589610">
    <property type="component" value="Unassembled WGS sequence"/>
</dbReference>
<reference evidence="3 4" key="1">
    <citation type="submission" date="2024-09" db="EMBL/GenBank/DDBJ databases">
        <authorList>
            <person name="Sun Q."/>
            <person name="Mori K."/>
        </authorList>
    </citation>
    <scope>NUCLEOTIDE SEQUENCE [LARGE SCALE GENOMIC DNA]</scope>
    <source>
        <strain evidence="3 4">JCM 3028</strain>
    </source>
</reference>
<evidence type="ECO:0000313" key="3">
    <source>
        <dbReference type="EMBL" id="MFB9674371.1"/>
    </source>
</evidence>
<protein>
    <recommendedName>
        <fullName evidence="5">Choice-of-anchor D domain-containing protein</fullName>
    </recommendedName>
</protein>
<dbReference type="InterPro" id="IPR013783">
    <property type="entry name" value="Ig-like_fold"/>
</dbReference>
<proteinExistence type="predicted"/>
<feature type="compositionally biased region" description="Pro residues" evidence="1">
    <location>
        <begin position="32"/>
        <end position="44"/>
    </location>
</feature>
<accession>A0ABV5T7L5</accession>